<evidence type="ECO:0008006" key="5">
    <source>
        <dbReference type="Google" id="ProtNLM"/>
    </source>
</evidence>
<feature type="signal peptide" evidence="2">
    <location>
        <begin position="1"/>
        <end position="19"/>
    </location>
</feature>
<gene>
    <name evidence="3" type="ORF">A2940_02630</name>
</gene>
<evidence type="ECO:0000313" key="3">
    <source>
        <dbReference type="EMBL" id="OHA74461.1"/>
    </source>
</evidence>
<dbReference type="Proteomes" id="UP000178421">
    <property type="component" value="Unassembled WGS sequence"/>
</dbReference>
<proteinExistence type="predicted"/>
<dbReference type="EMBL" id="MHUH01000002">
    <property type="protein sequence ID" value="OHA74461.1"/>
    <property type="molecule type" value="Genomic_DNA"/>
</dbReference>
<evidence type="ECO:0000256" key="2">
    <source>
        <dbReference type="SAM" id="SignalP"/>
    </source>
</evidence>
<feature type="transmembrane region" description="Helical" evidence="1">
    <location>
        <begin position="165"/>
        <end position="185"/>
    </location>
</feature>
<keyword evidence="2" id="KW-0732">Signal</keyword>
<feature type="chain" id="PRO_5009584285" description="Cohesin domain-containing protein" evidence="2">
    <location>
        <begin position="20"/>
        <end position="190"/>
    </location>
</feature>
<keyword evidence="1" id="KW-0812">Transmembrane</keyword>
<evidence type="ECO:0000256" key="1">
    <source>
        <dbReference type="SAM" id="Phobius"/>
    </source>
</evidence>
<keyword evidence="1" id="KW-0472">Membrane</keyword>
<accession>A0A1G2RR07</accession>
<protein>
    <recommendedName>
        <fullName evidence="5">Cohesin domain-containing protein</fullName>
    </recommendedName>
</protein>
<comment type="caution">
    <text evidence="3">The sequence shown here is derived from an EMBL/GenBank/DDBJ whole genome shotgun (WGS) entry which is preliminary data.</text>
</comment>
<sequence length="190" mass="20611">MKYIAFLVGVLLVPSLALAHHPGGNHILVSPAAMDYQAGKEMLLEVRLSAPEAITSFRIHLRYDTALLEVREIRTNTDTFPFWWSQKAEDGLIELEASIPSPGFSGEDLIATVVVSTKQAGNKMLEVDEASSLLLSAQDENILGPVDSLEQRDENAADLAGGTGFGILLGILLLGGLAVGVWVFWRARRK</sequence>
<evidence type="ECO:0000313" key="4">
    <source>
        <dbReference type="Proteomes" id="UP000178421"/>
    </source>
</evidence>
<keyword evidence="1" id="KW-1133">Transmembrane helix</keyword>
<name>A0A1G2RR07_9BACT</name>
<dbReference type="Gene3D" id="2.60.40.680">
    <property type="match status" value="1"/>
</dbReference>
<reference evidence="3 4" key="1">
    <citation type="journal article" date="2016" name="Nat. Commun.">
        <title>Thousands of microbial genomes shed light on interconnected biogeochemical processes in an aquifer system.</title>
        <authorList>
            <person name="Anantharaman K."/>
            <person name="Brown C.T."/>
            <person name="Hug L.A."/>
            <person name="Sharon I."/>
            <person name="Castelle C.J."/>
            <person name="Probst A.J."/>
            <person name="Thomas B.C."/>
            <person name="Singh A."/>
            <person name="Wilkins M.J."/>
            <person name="Karaoz U."/>
            <person name="Brodie E.L."/>
            <person name="Williams K.H."/>
            <person name="Hubbard S.S."/>
            <person name="Banfield J.F."/>
        </authorList>
    </citation>
    <scope>NUCLEOTIDE SEQUENCE [LARGE SCALE GENOMIC DNA]</scope>
</reference>
<dbReference type="AlphaFoldDB" id="A0A1G2RR07"/>
<organism evidence="3 4">
    <name type="scientific">Candidatus Wildermuthbacteria bacterium RIFCSPLOWO2_01_FULL_48_29</name>
    <dbReference type="NCBI Taxonomy" id="1802462"/>
    <lineage>
        <taxon>Bacteria</taxon>
        <taxon>Candidatus Wildermuthiibacteriota</taxon>
    </lineage>
</organism>